<dbReference type="SUPFAM" id="SSF54427">
    <property type="entry name" value="NTF2-like"/>
    <property type="match status" value="1"/>
</dbReference>
<name>A0A9Y2L072_9RHOB</name>
<proteinExistence type="predicted"/>
<keyword evidence="2" id="KW-1185">Reference proteome</keyword>
<gene>
    <name evidence="1" type="ORF">QPJ95_05355</name>
</gene>
<evidence type="ECO:0000313" key="1">
    <source>
        <dbReference type="EMBL" id="WIY26345.1"/>
    </source>
</evidence>
<organism evidence="1 2">
    <name type="scientific">Parasedimentitalea psychrophila</name>
    <dbReference type="NCBI Taxonomy" id="2997337"/>
    <lineage>
        <taxon>Bacteria</taxon>
        <taxon>Pseudomonadati</taxon>
        <taxon>Pseudomonadota</taxon>
        <taxon>Alphaproteobacteria</taxon>
        <taxon>Rhodobacterales</taxon>
        <taxon>Paracoccaceae</taxon>
        <taxon>Parasedimentitalea</taxon>
    </lineage>
</organism>
<dbReference type="AlphaFoldDB" id="A0A9Y2L072"/>
<dbReference type="EMBL" id="CP127247">
    <property type="protein sequence ID" value="WIY26345.1"/>
    <property type="molecule type" value="Genomic_DNA"/>
</dbReference>
<reference evidence="1 2" key="1">
    <citation type="submission" date="2023-06" db="EMBL/GenBank/DDBJ databases">
        <title>Parasedimentitalea psychrophila sp. nov., a psychrophilic bacterium isolated from deep-sea sediment.</title>
        <authorList>
            <person name="Li A."/>
        </authorList>
    </citation>
    <scope>NUCLEOTIDE SEQUENCE [LARGE SCALE GENOMIC DNA]</scope>
    <source>
        <strain evidence="1 2">QS115</strain>
    </source>
</reference>
<dbReference type="Gene3D" id="3.10.450.50">
    <property type="match status" value="1"/>
</dbReference>
<protein>
    <submittedName>
        <fullName evidence="1">Nuclear transport factor 2 family protein</fullName>
    </submittedName>
</protein>
<evidence type="ECO:0000313" key="2">
    <source>
        <dbReference type="Proteomes" id="UP001238334"/>
    </source>
</evidence>
<dbReference type="InterPro" id="IPR032710">
    <property type="entry name" value="NTF2-like_dom_sf"/>
</dbReference>
<dbReference type="RefSeq" id="WP_270919292.1">
    <property type="nucleotide sequence ID" value="NZ_CP127247.1"/>
</dbReference>
<dbReference type="Proteomes" id="UP001238334">
    <property type="component" value="Chromosome"/>
</dbReference>
<dbReference type="KEGG" id="ppso:QPJ95_05355"/>
<accession>A0A9Y2L072</accession>
<sequence length="143" mass="15912">MTKFKLLQSWFSQVWVAGDASALDVLLSPEINVDTVFDGFLAPRNELPELIQIVHQLIGPFEIDITRFIEDGDWCSANYVMTADGPYGITPVSVGGSMMARVKNNQFIEMTTNFDAFTLFEQLGQLPEDALMACLTGQKLSWA</sequence>